<evidence type="ECO:0000313" key="2">
    <source>
        <dbReference type="Proteomes" id="UP000694892"/>
    </source>
</evidence>
<dbReference type="EMBL" id="CM004477">
    <property type="protein sequence ID" value="OCT73897.1"/>
    <property type="molecule type" value="Genomic_DNA"/>
</dbReference>
<dbReference type="Proteomes" id="UP000694892">
    <property type="component" value="Chromosome 6S"/>
</dbReference>
<evidence type="ECO:0000313" key="1">
    <source>
        <dbReference type="EMBL" id="OCT73897.1"/>
    </source>
</evidence>
<organism evidence="1 2">
    <name type="scientific">Xenopus laevis</name>
    <name type="common">African clawed frog</name>
    <dbReference type="NCBI Taxonomy" id="8355"/>
    <lineage>
        <taxon>Eukaryota</taxon>
        <taxon>Metazoa</taxon>
        <taxon>Chordata</taxon>
        <taxon>Craniata</taxon>
        <taxon>Vertebrata</taxon>
        <taxon>Euteleostomi</taxon>
        <taxon>Amphibia</taxon>
        <taxon>Batrachia</taxon>
        <taxon>Anura</taxon>
        <taxon>Pipoidea</taxon>
        <taxon>Pipidae</taxon>
        <taxon>Xenopodinae</taxon>
        <taxon>Xenopus</taxon>
        <taxon>Xenopus</taxon>
    </lineage>
</organism>
<name>A0A974CIE7_XENLA</name>
<accession>A0A974CIE7</accession>
<proteinExistence type="predicted"/>
<protein>
    <submittedName>
        <fullName evidence="1">Uncharacterized protein</fullName>
    </submittedName>
</protein>
<sequence>MPDWTLNPDAVDSLGTCEASLTSSGFNTGQVGTHSPTLWHLQHGSSMWLGSSLFICLTLLSCDIKTSCLYSSLCGTQKTLVSFTEDFIGASFAPGNSPPSATDSATGLTSAHICSCCGTVTLNFCCHSLRSCSTLERSPGLHLATALSFAIREVSLTSGAFTTLDVRTLSQSLWNCIHQSPSFCSCFFNTALTASC</sequence>
<dbReference type="AlphaFoldDB" id="A0A974CIE7"/>
<reference evidence="2" key="1">
    <citation type="journal article" date="2016" name="Nature">
        <title>Genome evolution in the allotetraploid frog Xenopus laevis.</title>
        <authorList>
            <person name="Session A.M."/>
            <person name="Uno Y."/>
            <person name="Kwon T."/>
            <person name="Chapman J.A."/>
            <person name="Toyoda A."/>
            <person name="Takahashi S."/>
            <person name="Fukui A."/>
            <person name="Hikosaka A."/>
            <person name="Suzuki A."/>
            <person name="Kondo M."/>
            <person name="van Heeringen S.J."/>
            <person name="Quigley I."/>
            <person name="Heinz S."/>
            <person name="Ogino H."/>
            <person name="Ochi H."/>
            <person name="Hellsten U."/>
            <person name="Lyons J.B."/>
            <person name="Simakov O."/>
            <person name="Putnam N."/>
            <person name="Stites J."/>
            <person name="Kuroki Y."/>
            <person name="Tanaka T."/>
            <person name="Michiue T."/>
            <person name="Watanabe M."/>
            <person name="Bogdanovic O."/>
            <person name="Lister R."/>
            <person name="Georgiou G."/>
            <person name="Paranjpe S.S."/>
            <person name="van Kruijsbergen I."/>
            <person name="Shu S."/>
            <person name="Carlson J."/>
            <person name="Kinoshita T."/>
            <person name="Ohta Y."/>
            <person name="Mawaribuchi S."/>
            <person name="Jenkins J."/>
            <person name="Grimwood J."/>
            <person name="Schmutz J."/>
            <person name="Mitros T."/>
            <person name="Mozaffari S.V."/>
            <person name="Suzuki Y."/>
            <person name="Haramoto Y."/>
            <person name="Yamamoto T.S."/>
            <person name="Takagi C."/>
            <person name="Heald R."/>
            <person name="Miller K."/>
            <person name="Haudenschild C."/>
            <person name="Kitzman J."/>
            <person name="Nakayama T."/>
            <person name="Izutsu Y."/>
            <person name="Robert J."/>
            <person name="Fortriede J."/>
            <person name="Burns K."/>
            <person name="Lotay V."/>
            <person name="Karimi K."/>
            <person name="Yasuoka Y."/>
            <person name="Dichmann D.S."/>
            <person name="Flajnik M.F."/>
            <person name="Houston D.W."/>
            <person name="Shendure J."/>
            <person name="DuPasquier L."/>
            <person name="Vize P.D."/>
            <person name="Zorn A.M."/>
            <person name="Ito M."/>
            <person name="Marcotte E.M."/>
            <person name="Wallingford J.B."/>
            <person name="Ito Y."/>
            <person name="Asashima M."/>
            <person name="Ueno N."/>
            <person name="Matsuda Y."/>
            <person name="Veenstra G.J."/>
            <person name="Fujiyama A."/>
            <person name="Harland R.M."/>
            <person name="Taira M."/>
            <person name="Rokhsar D.S."/>
        </authorList>
    </citation>
    <scope>NUCLEOTIDE SEQUENCE [LARGE SCALE GENOMIC DNA]</scope>
    <source>
        <strain evidence="2">J</strain>
    </source>
</reference>
<gene>
    <name evidence="1" type="ORF">XELAEV_18032862mg</name>
</gene>